<evidence type="ECO:0000256" key="3">
    <source>
        <dbReference type="ARBA" id="ARBA00023242"/>
    </source>
</evidence>
<evidence type="ECO:0000313" key="8">
    <source>
        <dbReference type="WBParaSite" id="MCU_012797-RA"/>
    </source>
</evidence>
<dbReference type="Gene3D" id="1.10.10.60">
    <property type="entry name" value="Homeodomain-like"/>
    <property type="match status" value="1"/>
</dbReference>
<dbReference type="WBParaSite" id="MCU_012797-RA">
    <property type="protein sequence ID" value="MCU_012797-RA"/>
    <property type="gene ID" value="MCU_012797"/>
</dbReference>
<keyword evidence="3 4" id="KW-0539">Nucleus</keyword>
<dbReference type="InterPro" id="IPR050460">
    <property type="entry name" value="Distal-less_Homeobox_TF"/>
</dbReference>
<evidence type="ECO:0000256" key="6">
    <source>
        <dbReference type="SAM" id="MobiDB-lite"/>
    </source>
</evidence>
<feature type="compositionally biased region" description="Basic and acidic residues" evidence="6">
    <location>
        <begin position="157"/>
        <end position="166"/>
    </location>
</feature>
<keyword evidence="1 4" id="KW-0238">DNA-binding</keyword>
<feature type="domain" description="Homeobox" evidence="7">
    <location>
        <begin position="179"/>
        <end position="225"/>
    </location>
</feature>
<evidence type="ECO:0000259" key="7">
    <source>
        <dbReference type="PROSITE" id="PS50071"/>
    </source>
</evidence>
<dbReference type="GO" id="GO:0000981">
    <property type="term" value="F:DNA-binding transcription factor activity, RNA polymerase II-specific"/>
    <property type="evidence" value="ECO:0007669"/>
    <property type="project" value="TreeGrafter"/>
</dbReference>
<dbReference type="SMART" id="SM00389">
    <property type="entry name" value="HOX"/>
    <property type="match status" value="1"/>
</dbReference>
<dbReference type="CDD" id="cd00086">
    <property type="entry name" value="homeodomain"/>
    <property type="match status" value="1"/>
</dbReference>
<sequence length="266" mass="29250">MKAVFCQQGNCPPQQQLTLLAVSTHVIPFECGELIESASHSLQPYVTPMATTWPFPAICQTTYAVQNGYSQNDNGAPTYTVDPRSQYPISGQQSNYVVNVSPATETEYVTAQLVCSTQSQQESVVTQVGLSDYSSSPVGFNRNGTPTPSASIATLDSTRRGRRQSEMPRGASNGLGARKKPRKSRTIYTREQTDRLIEVFARTQYLNLTERAKLAPELGLKQTQLWASVVKPTSQSSKVSAKFEQRIIIWTGQGPTVQILINQDPT</sequence>
<protein>
    <submittedName>
        <fullName evidence="8">Homeobox domain-containing protein</fullName>
    </submittedName>
</protein>
<dbReference type="PANTHER" id="PTHR24327">
    <property type="entry name" value="HOMEOBOX PROTEIN"/>
    <property type="match status" value="1"/>
</dbReference>
<dbReference type="PANTHER" id="PTHR24327:SF81">
    <property type="entry name" value="HOMEOTIC PROTEIN DISTAL-LESS-RELATED"/>
    <property type="match status" value="1"/>
</dbReference>
<dbReference type="InterPro" id="IPR001356">
    <property type="entry name" value="HD"/>
</dbReference>
<comment type="subcellular location">
    <subcellularLocation>
        <location evidence="4 5">Nucleus</location>
    </subcellularLocation>
</comment>
<evidence type="ECO:0000256" key="2">
    <source>
        <dbReference type="ARBA" id="ARBA00023155"/>
    </source>
</evidence>
<dbReference type="GO" id="GO:0000978">
    <property type="term" value="F:RNA polymerase II cis-regulatory region sequence-specific DNA binding"/>
    <property type="evidence" value="ECO:0007669"/>
    <property type="project" value="TreeGrafter"/>
</dbReference>
<proteinExistence type="predicted"/>
<reference evidence="8" key="1">
    <citation type="submission" date="2019-11" db="UniProtKB">
        <authorList>
            <consortium name="WormBaseParasite"/>
        </authorList>
    </citation>
    <scope>IDENTIFICATION</scope>
</reference>
<dbReference type="GO" id="GO:0005634">
    <property type="term" value="C:nucleus"/>
    <property type="evidence" value="ECO:0007669"/>
    <property type="project" value="UniProtKB-SubCell"/>
</dbReference>
<feature type="DNA-binding region" description="Homeobox" evidence="4">
    <location>
        <begin position="181"/>
        <end position="226"/>
    </location>
</feature>
<dbReference type="Pfam" id="PF00046">
    <property type="entry name" value="Homeodomain"/>
    <property type="match status" value="1"/>
</dbReference>
<dbReference type="AlphaFoldDB" id="A0A5K3FXZ2"/>
<evidence type="ECO:0000256" key="5">
    <source>
        <dbReference type="RuleBase" id="RU000682"/>
    </source>
</evidence>
<feature type="region of interest" description="Disordered" evidence="6">
    <location>
        <begin position="136"/>
        <end position="186"/>
    </location>
</feature>
<evidence type="ECO:0000256" key="4">
    <source>
        <dbReference type="PROSITE-ProRule" id="PRU00108"/>
    </source>
</evidence>
<name>A0A5K3FXZ2_MESCO</name>
<dbReference type="SUPFAM" id="SSF46689">
    <property type="entry name" value="Homeodomain-like"/>
    <property type="match status" value="1"/>
</dbReference>
<feature type="compositionally biased region" description="Polar residues" evidence="6">
    <location>
        <begin position="136"/>
        <end position="156"/>
    </location>
</feature>
<evidence type="ECO:0000256" key="1">
    <source>
        <dbReference type="ARBA" id="ARBA00023125"/>
    </source>
</evidence>
<organism evidence="8">
    <name type="scientific">Mesocestoides corti</name>
    <name type="common">Flatworm</name>
    <dbReference type="NCBI Taxonomy" id="53468"/>
    <lineage>
        <taxon>Eukaryota</taxon>
        <taxon>Metazoa</taxon>
        <taxon>Spiralia</taxon>
        <taxon>Lophotrochozoa</taxon>
        <taxon>Platyhelminthes</taxon>
        <taxon>Cestoda</taxon>
        <taxon>Eucestoda</taxon>
        <taxon>Cyclophyllidea</taxon>
        <taxon>Mesocestoididae</taxon>
        <taxon>Mesocestoides</taxon>
    </lineage>
</organism>
<dbReference type="InterPro" id="IPR009057">
    <property type="entry name" value="Homeodomain-like_sf"/>
</dbReference>
<keyword evidence="2 4" id="KW-0371">Homeobox</keyword>
<dbReference type="PROSITE" id="PS50071">
    <property type="entry name" value="HOMEOBOX_2"/>
    <property type="match status" value="1"/>
</dbReference>
<accession>A0A5K3FXZ2</accession>